<name>C5KC71_PERM5</name>
<reference evidence="1 2" key="1">
    <citation type="submission" date="2008-07" db="EMBL/GenBank/DDBJ databases">
        <authorList>
            <person name="El-Sayed N."/>
            <person name="Caler E."/>
            <person name="Inman J."/>
            <person name="Amedeo P."/>
            <person name="Hass B."/>
            <person name="Wortman J."/>
        </authorList>
    </citation>
    <scope>NUCLEOTIDE SEQUENCE [LARGE SCALE GENOMIC DNA]</scope>
    <source>
        <strain evidence="2">ATCC 50983 / TXsc</strain>
    </source>
</reference>
<evidence type="ECO:0000313" key="2">
    <source>
        <dbReference type="Proteomes" id="UP000007800"/>
    </source>
</evidence>
<dbReference type="GeneID" id="9063145"/>
<accession>C5KC71</accession>
<sequence length="112" mass="12507">MTHSTPLHNRSTEHKAEILRKTLAATRLHRAPLSHAERRYYQPKMNNDPPALLKSLRLETFPHKSSVGLCPPIPVLVRHKADTVGGVIEGDHHSKNTNPGFSRNILGGFFTS</sequence>
<dbReference type="EMBL" id="GG671975">
    <property type="protein sequence ID" value="EER17884.1"/>
    <property type="molecule type" value="Genomic_DNA"/>
</dbReference>
<evidence type="ECO:0000313" key="1">
    <source>
        <dbReference type="EMBL" id="EER17884.1"/>
    </source>
</evidence>
<dbReference type="OMA" id="LETFPHK"/>
<proteinExistence type="predicted"/>
<protein>
    <submittedName>
        <fullName evidence="1">Uncharacterized protein</fullName>
    </submittedName>
</protein>
<organism evidence="2">
    <name type="scientific">Perkinsus marinus (strain ATCC 50983 / TXsc)</name>
    <dbReference type="NCBI Taxonomy" id="423536"/>
    <lineage>
        <taxon>Eukaryota</taxon>
        <taxon>Sar</taxon>
        <taxon>Alveolata</taxon>
        <taxon>Perkinsozoa</taxon>
        <taxon>Perkinsea</taxon>
        <taxon>Perkinsida</taxon>
        <taxon>Perkinsidae</taxon>
        <taxon>Perkinsus</taxon>
    </lineage>
</organism>
<dbReference type="OrthoDB" id="10318481at2759"/>
<dbReference type="AlphaFoldDB" id="C5KC71"/>
<gene>
    <name evidence="1" type="ORF">Pmar_PMAR027599</name>
</gene>
<dbReference type="Proteomes" id="UP000007800">
    <property type="component" value="Unassembled WGS sequence"/>
</dbReference>
<keyword evidence="2" id="KW-1185">Reference proteome</keyword>
<dbReference type="RefSeq" id="XP_002786088.1">
    <property type="nucleotide sequence ID" value="XM_002786042.1"/>
</dbReference>
<dbReference type="InParanoid" id="C5KC71"/>